<proteinExistence type="predicted"/>
<protein>
    <submittedName>
        <fullName evidence="1">Uncharacterized protein</fullName>
    </submittedName>
</protein>
<comment type="caution">
    <text evidence="1">The sequence shown here is derived from an EMBL/GenBank/DDBJ whole genome shotgun (WGS) entry which is preliminary data.</text>
</comment>
<reference evidence="1" key="1">
    <citation type="journal article" date="2020" name="New Phytol.">
        <title>Comparative genomics reveals dynamic genome evolution in host specialist ectomycorrhizal fungi.</title>
        <authorList>
            <person name="Lofgren L.A."/>
            <person name="Nguyen N.H."/>
            <person name="Vilgalys R."/>
            <person name="Ruytinx J."/>
            <person name="Liao H.L."/>
            <person name="Branco S."/>
            <person name="Kuo A."/>
            <person name="LaButti K."/>
            <person name="Lipzen A."/>
            <person name="Andreopoulos W."/>
            <person name="Pangilinan J."/>
            <person name="Riley R."/>
            <person name="Hundley H."/>
            <person name="Na H."/>
            <person name="Barry K."/>
            <person name="Grigoriev I.V."/>
            <person name="Stajich J.E."/>
            <person name="Kennedy P.G."/>
        </authorList>
    </citation>
    <scope>NUCLEOTIDE SEQUENCE</scope>
    <source>
        <strain evidence="1">FC203</strain>
    </source>
</reference>
<dbReference type="RefSeq" id="XP_041219743.1">
    <property type="nucleotide sequence ID" value="XM_041373017.1"/>
</dbReference>
<dbReference type="AlphaFoldDB" id="A0AAD4DUM1"/>
<sequence>MAHRQHHHPLLEIFKHGYETRTKEKQISQRLVLEHGQKRVRVKRQRSYNLMLDSACKHFRNISRDVVIFQTSQLDVCDGYYVDITAEIWFDVIDLLNVVEVARRAEMTLPVPLPLDASAISLPDNQSALSQVNEQDSFRNDDKVTIILVFPSGEIQTAKIPRKMKVDELIADASQKLGHHPIGVRAVLSRVSEQRLDRVTMLGT</sequence>
<dbReference type="EMBL" id="JABBWK010000084">
    <property type="protein sequence ID" value="KAG1894167.1"/>
    <property type="molecule type" value="Genomic_DNA"/>
</dbReference>
<name>A0AAD4DUM1_9AGAM</name>
<accession>A0AAD4DUM1</accession>
<evidence type="ECO:0000313" key="2">
    <source>
        <dbReference type="Proteomes" id="UP001195769"/>
    </source>
</evidence>
<dbReference type="Proteomes" id="UP001195769">
    <property type="component" value="Unassembled WGS sequence"/>
</dbReference>
<organism evidence="1 2">
    <name type="scientific">Suillus fuscotomentosus</name>
    <dbReference type="NCBI Taxonomy" id="1912939"/>
    <lineage>
        <taxon>Eukaryota</taxon>
        <taxon>Fungi</taxon>
        <taxon>Dikarya</taxon>
        <taxon>Basidiomycota</taxon>
        <taxon>Agaricomycotina</taxon>
        <taxon>Agaricomycetes</taxon>
        <taxon>Agaricomycetidae</taxon>
        <taxon>Boletales</taxon>
        <taxon>Suillineae</taxon>
        <taxon>Suillaceae</taxon>
        <taxon>Suillus</taxon>
    </lineage>
</organism>
<keyword evidence="2" id="KW-1185">Reference proteome</keyword>
<dbReference type="GeneID" id="64667315"/>
<gene>
    <name evidence="1" type="ORF">F5891DRAFT_734363</name>
</gene>
<evidence type="ECO:0000313" key="1">
    <source>
        <dbReference type="EMBL" id="KAG1894167.1"/>
    </source>
</evidence>